<proteinExistence type="predicted"/>
<dbReference type="AlphaFoldDB" id="A0A915ED38"/>
<dbReference type="Proteomes" id="UP000887574">
    <property type="component" value="Unplaced"/>
</dbReference>
<evidence type="ECO:0000313" key="3">
    <source>
        <dbReference type="WBParaSite" id="jg5397"/>
    </source>
</evidence>
<organism evidence="2 3">
    <name type="scientific">Ditylenchus dipsaci</name>
    <dbReference type="NCBI Taxonomy" id="166011"/>
    <lineage>
        <taxon>Eukaryota</taxon>
        <taxon>Metazoa</taxon>
        <taxon>Ecdysozoa</taxon>
        <taxon>Nematoda</taxon>
        <taxon>Chromadorea</taxon>
        <taxon>Rhabditida</taxon>
        <taxon>Tylenchina</taxon>
        <taxon>Tylenchomorpha</taxon>
        <taxon>Sphaerularioidea</taxon>
        <taxon>Anguinidae</taxon>
        <taxon>Anguininae</taxon>
        <taxon>Ditylenchus</taxon>
    </lineage>
</organism>
<feature type="region of interest" description="Disordered" evidence="1">
    <location>
        <begin position="46"/>
        <end position="108"/>
    </location>
</feature>
<feature type="compositionally biased region" description="Low complexity" evidence="1">
    <location>
        <begin position="72"/>
        <end position="87"/>
    </location>
</feature>
<dbReference type="WBParaSite" id="jg5397">
    <property type="protein sequence ID" value="jg5397"/>
    <property type="gene ID" value="jg5397"/>
</dbReference>
<sequence length="108" mass="11941">MLGCNGRTCPGTLGAISDLLPVKQNNSEIQPMIVPLPVSQLVIGASEHQLSDEEEEDYEEEQEQEVDTPLTLLNPRKNNLINNNNSRLSDEEPLKQPLFSGLQIDSPC</sequence>
<name>A0A915ED38_9BILA</name>
<accession>A0A915ED38</accession>
<evidence type="ECO:0000256" key="1">
    <source>
        <dbReference type="SAM" id="MobiDB-lite"/>
    </source>
</evidence>
<feature type="compositionally biased region" description="Acidic residues" evidence="1">
    <location>
        <begin position="52"/>
        <end position="66"/>
    </location>
</feature>
<reference evidence="3" key="1">
    <citation type="submission" date="2022-11" db="UniProtKB">
        <authorList>
            <consortium name="WormBaseParasite"/>
        </authorList>
    </citation>
    <scope>IDENTIFICATION</scope>
</reference>
<evidence type="ECO:0000313" key="2">
    <source>
        <dbReference type="Proteomes" id="UP000887574"/>
    </source>
</evidence>
<protein>
    <submittedName>
        <fullName evidence="3">Uncharacterized protein</fullName>
    </submittedName>
</protein>
<keyword evidence="2" id="KW-1185">Reference proteome</keyword>